<dbReference type="Proteomes" id="UP000002171">
    <property type="component" value="Unassembled WGS sequence"/>
</dbReference>
<dbReference type="EMBL" id="AAOW01000003">
    <property type="protein sequence ID" value="EAR62341.1"/>
    <property type="molecule type" value="Genomic_DNA"/>
</dbReference>
<protein>
    <recommendedName>
        <fullName evidence="4">Amino acid ABC transporter substrate-binding protein</fullName>
    </recommendedName>
</protein>
<proteinExistence type="predicted"/>
<organism evidence="2 3">
    <name type="scientific">Neptuniibacter caesariensis</name>
    <dbReference type="NCBI Taxonomy" id="207954"/>
    <lineage>
        <taxon>Bacteria</taxon>
        <taxon>Pseudomonadati</taxon>
        <taxon>Pseudomonadota</taxon>
        <taxon>Gammaproteobacteria</taxon>
        <taxon>Oceanospirillales</taxon>
        <taxon>Oceanospirillaceae</taxon>
        <taxon>Neptuniibacter</taxon>
    </lineage>
</organism>
<dbReference type="RefSeq" id="WP_007020651.1">
    <property type="nucleotide sequence ID" value="NZ_CH724125.1"/>
</dbReference>
<name>A0A7U8C816_NEPCE</name>
<dbReference type="AlphaFoldDB" id="A0A7U8C816"/>
<evidence type="ECO:0008006" key="4">
    <source>
        <dbReference type="Google" id="ProtNLM"/>
    </source>
</evidence>
<comment type="caution">
    <text evidence="2">The sequence shown here is derived from an EMBL/GenBank/DDBJ whole genome shotgun (WGS) entry which is preliminary data.</text>
</comment>
<keyword evidence="3" id="KW-1185">Reference proteome</keyword>
<feature type="chain" id="PRO_5031556361" description="Amino acid ABC transporter substrate-binding protein" evidence="1">
    <location>
        <begin position="19"/>
        <end position="298"/>
    </location>
</feature>
<sequence length="298" mass="33767">MIVRTLFLLLLLTNTAFAMRDTPSVQYQYQNQSVTYIGSTTGNGYEFNPEGKKKITMVTLDWPPYIGTDVCHKGWAFQLAIAVLTSQNYAVTVRFLPWSRAVLEAEQGKADILFPEYFIEDTAPSDFMTDVPRKELLGLSRPFPGGNISFMKRRGEAVAFNGNLDSIKGMKIGVVRGYQNFPEFDAMMDAGAFKKFEAIDDLQLMKLLIGKRVDMVIGDPKVLRHTVAHSKMPQITKNKILHNVEEVQPSLKYNPLYFAVSKNKPGWHLLLSDINIALHQFTRSGELHRIIKENSRCD</sequence>
<gene>
    <name evidence="2" type="ORF">MED92_14928</name>
</gene>
<accession>A0A7U8C816</accession>
<dbReference type="Gene3D" id="3.40.190.10">
    <property type="entry name" value="Periplasmic binding protein-like II"/>
    <property type="match status" value="2"/>
</dbReference>
<feature type="signal peptide" evidence="1">
    <location>
        <begin position="1"/>
        <end position="18"/>
    </location>
</feature>
<evidence type="ECO:0000313" key="3">
    <source>
        <dbReference type="Proteomes" id="UP000002171"/>
    </source>
</evidence>
<evidence type="ECO:0000313" key="2">
    <source>
        <dbReference type="EMBL" id="EAR62341.1"/>
    </source>
</evidence>
<keyword evidence="1" id="KW-0732">Signal</keyword>
<reference evidence="2 3" key="1">
    <citation type="submission" date="2006-02" db="EMBL/GenBank/DDBJ databases">
        <authorList>
            <person name="Pinhassi J."/>
            <person name="Pedros-Alio C."/>
            <person name="Ferriera S."/>
            <person name="Johnson J."/>
            <person name="Kravitz S."/>
            <person name="Halpern A."/>
            <person name="Remington K."/>
            <person name="Beeson K."/>
            <person name="Tran B."/>
            <person name="Rogers Y.-H."/>
            <person name="Friedman R."/>
            <person name="Venter J.C."/>
        </authorList>
    </citation>
    <scope>NUCLEOTIDE SEQUENCE [LARGE SCALE GENOMIC DNA]</scope>
    <source>
        <strain evidence="2 3">MED92</strain>
    </source>
</reference>
<dbReference type="SUPFAM" id="SSF53850">
    <property type="entry name" value="Periplasmic binding protein-like II"/>
    <property type="match status" value="1"/>
</dbReference>
<evidence type="ECO:0000256" key="1">
    <source>
        <dbReference type="SAM" id="SignalP"/>
    </source>
</evidence>